<protein>
    <submittedName>
        <fullName evidence="1">Uncharacterized protein</fullName>
    </submittedName>
</protein>
<gene>
    <name evidence="1" type="ORF">C1SCF055_LOCUS31881</name>
</gene>
<dbReference type="EMBL" id="CAMXCT020003780">
    <property type="protein sequence ID" value="CAL1159598.1"/>
    <property type="molecule type" value="Genomic_DNA"/>
</dbReference>
<comment type="caution">
    <text evidence="1">The sequence shown here is derived from an EMBL/GenBank/DDBJ whole genome shotgun (WGS) entry which is preliminary data.</text>
</comment>
<name>A0A9P1GAY1_9DINO</name>
<dbReference type="EMBL" id="CAMXCT030003780">
    <property type="protein sequence ID" value="CAL4793535.1"/>
    <property type="molecule type" value="Genomic_DNA"/>
</dbReference>
<dbReference type="EMBL" id="CAMXCT010003780">
    <property type="protein sequence ID" value="CAI4006223.1"/>
    <property type="molecule type" value="Genomic_DNA"/>
</dbReference>
<reference evidence="1" key="1">
    <citation type="submission" date="2022-10" db="EMBL/GenBank/DDBJ databases">
        <authorList>
            <person name="Chen Y."/>
            <person name="Dougan E. K."/>
            <person name="Chan C."/>
            <person name="Rhodes N."/>
            <person name="Thang M."/>
        </authorList>
    </citation>
    <scope>NUCLEOTIDE SEQUENCE</scope>
</reference>
<evidence type="ECO:0000313" key="2">
    <source>
        <dbReference type="EMBL" id="CAL1159598.1"/>
    </source>
</evidence>
<sequence length="155" mass="17615">MVNLLMGKVWYGDFDILQFRASGPEIEICRNHHISGQRCLWRASCEMIKDVPSNAVTSMPKLGTSRRRRTPKDNEVVLNHFFSEDLLCAVKNLTRAVLAPHQCQAQQDRRQFRNAETASPGYDLAARRWKSCPSEVLSSTSAGICMLLCRTTKWS</sequence>
<evidence type="ECO:0000313" key="1">
    <source>
        <dbReference type="EMBL" id="CAI4006223.1"/>
    </source>
</evidence>
<dbReference type="AlphaFoldDB" id="A0A9P1GAY1"/>
<keyword evidence="3" id="KW-1185">Reference proteome</keyword>
<organism evidence="1">
    <name type="scientific">Cladocopium goreaui</name>
    <dbReference type="NCBI Taxonomy" id="2562237"/>
    <lineage>
        <taxon>Eukaryota</taxon>
        <taxon>Sar</taxon>
        <taxon>Alveolata</taxon>
        <taxon>Dinophyceae</taxon>
        <taxon>Suessiales</taxon>
        <taxon>Symbiodiniaceae</taxon>
        <taxon>Cladocopium</taxon>
    </lineage>
</organism>
<accession>A0A9P1GAY1</accession>
<evidence type="ECO:0000313" key="3">
    <source>
        <dbReference type="Proteomes" id="UP001152797"/>
    </source>
</evidence>
<reference evidence="2" key="2">
    <citation type="submission" date="2024-04" db="EMBL/GenBank/DDBJ databases">
        <authorList>
            <person name="Chen Y."/>
            <person name="Shah S."/>
            <person name="Dougan E. K."/>
            <person name="Thang M."/>
            <person name="Chan C."/>
        </authorList>
    </citation>
    <scope>NUCLEOTIDE SEQUENCE [LARGE SCALE GENOMIC DNA]</scope>
</reference>
<dbReference type="Proteomes" id="UP001152797">
    <property type="component" value="Unassembled WGS sequence"/>
</dbReference>
<proteinExistence type="predicted"/>